<accession>A0A0D2FVV8</accession>
<proteinExistence type="predicted"/>
<evidence type="ECO:0000313" key="1">
    <source>
        <dbReference type="EMBL" id="KIW72593.1"/>
    </source>
</evidence>
<dbReference type="HOGENOM" id="CLU_2941513_0_0_1"/>
<gene>
    <name evidence="1" type="ORF">PV04_00774</name>
</gene>
<keyword evidence="2" id="KW-1185">Reference proteome</keyword>
<dbReference type="AlphaFoldDB" id="A0A0D2FVV8"/>
<name>A0A0D2FVV8_9EURO</name>
<dbReference type="EMBL" id="KN846956">
    <property type="protein sequence ID" value="KIW72593.1"/>
    <property type="molecule type" value="Genomic_DNA"/>
</dbReference>
<sequence>MSISDCFLSQQWMGRLEQQFSYHSGDLNGIVAQLDYLNKQRWFCTVIVLLSCVNFAFHEP</sequence>
<evidence type="ECO:0000313" key="2">
    <source>
        <dbReference type="Proteomes" id="UP000054266"/>
    </source>
</evidence>
<dbReference type="Proteomes" id="UP000054266">
    <property type="component" value="Unassembled WGS sequence"/>
</dbReference>
<protein>
    <submittedName>
        <fullName evidence="1">Uncharacterized protein</fullName>
    </submittedName>
</protein>
<organism evidence="1 2">
    <name type="scientific">Phialophora macrospora</name>
    <dbReference type="NCBI Taxonomy" id="1851006"/>
    <lineage>
        <taxon>Eukaryota</taxon>
        <taxon>Fungi</taxon>
        <taxon>Dikarya</taxon>
        <taxon>Ascomycota</taxon>
        <taxon>Pezizomycotina</taxon>
        <taxon>Eurotiomycetes</taxon>
        <taxon>Chaetothyriomycetidae</taxon>
        <taxon>Chaetothyriales</taxon>
        <taxon>Herpotrichiellaceae</taxon>
        <taxon>Phialophora</taxon>
    </lineage>
</organism>
<reference evidence="1 2" key="1">
    <citation type="submission" date="2015-01" db="EMBL/GenBank/DDBJ databases">
        <title>The Genome Sequence of Capronia semiimmersa CBS27337.</title>
        <authorList>
            <consortium name="The Broad Institute Genomics Platform"/>
            <person name="Cuomo C."/>
            <person name="de Hoog S."/>
            <person name="Gorbushina A."/>
            <person name="Stielow B."/>
            <person name="Teixiera M."/>
            <person name="Abouelleil A."/>
            <person name="Chapman S.B."/>
            <person name="Priest M."/>
            <person name="Young S.K."/>
            <person name="Wortman J."/>
            <person name="Nusbaum C."/>
            <person name="Birren B."/>
        </authorList>
    </citation>
    <scope>NUCLEOTIDE SEQUENCE [LARGE SCALE GENOMIC DNA]</scope>
    <source>
        <strain evidence="1 2">CBS 27337</strain>
    </source>
</reference>